<name>A0A7Z0BL59_9ACTN</name>
<evidence type="ECO:0000256" key="1">
    <source>
        <dbReference type="ARBA" id="ARBA00004651"/>
    </source>
</evidence>
<protein>
    <submittedName>
        <fullName evidence="8">Putative MFS family arabinose efflux permease</fullName>
    </submittedName>
</protein>
<feature type="transmembrane region" description="Helical" evidence="6">
    <location>
        <begin position="38"/>
        <end position="57"/>
    </location>
</feature>
<dbReference type="RefSeq" id="WP_337797951.1">
    <property type="nucleotide sequence ID" value="NZ_JACCHL010000001.1"/>
</dbReference>
<organism evidence="8 9">
    <name type="scientific">Nocardiopsis sinuspersici</name>
    <dbReference type="NCBI Taxonomy" id="501010"/>
    <lineage>
        <taxon>Bacteria</taxon>
        <taxon>Bacillati</taxon>
        <taxon>Actinomycetota</taxon>
        <taxon>Actinomycetes</taxon>
        <taxon>Streptosporangiales</taxon>
        <taxon>Nocardiopsidaceae</taxon>
        <taxon>Nocardiopsis</taxon>
    </lineage>
</organism>
<keyword evidence="2" id="KW-1003">Cell membrane</keyword>
<comment type="caution">
    <text evidence="8">The sequence shown here is derived from an EMBL/GenBank/DDBJ whole genome shotgun (WGS) entry which is preliminary data.</text>
</comment>
<dbReference type="Pfam" id="PF07690">
    <property type="entry name" value="MFS_1"/>
    <property type="match status" value="1"/>
</dbReference>
<evidence type="ECO:0000313" key="8">
    <source>
        <dbReference type="EMBL" id="NYH55518.1"/>
    </source>
</evidence>
<feature type="transmembrane region" description="Helical" evidence="6">
    <location>
        <begin position="324"/>
        <end position="345"/>
    </location>
</feature>
<dbReference type="AlphaFoldDB" id="A0A7Z0BL59"/>
<evidence type="ECO:0000256" key="5">
    <source>
        <dbReference type="ARBA" id="ARBA00023136"/>
    </source>
</evidence>
<feature type="transmembrane region" description="Helical" evidence="6">
    <location>
        <begin position="292"/>
        <end position="312"/>
    </location>
</feature>
<dbReference type="SUPFAM" id="SSF103473">
    <property type="entry name" value="MFS general substrate transporter"/>
    <property type="match status" value="1"/>
</dbReference>
<evidence type="ECO:0000259" key="7">
    <source>
        <dbReference type="PROSITE" id="PS50850"/>
    </source>
</evidence>
<feature type="transmembrane region" description="Helical" evidence="6">
    <location>
        <begin position="205"/>
        <end position="229"/>
    </location>
</feature>
<evidence type="ECO:0000313" key="9">
    <source>
        <dbReference type="Proteomes" id="UP000584931"/>
    </source>
</evidence>
<evidence type="ECO:0000256" key="2">
    <source>
        <dbReference type="ARBA" id="ARBA00022475"/>
    </source>
</evidence>
<evidence type="ECO:0000256" key="3">
    <source>
        <dbReference type="ARBA" id="ARBA00022692"/>
    </source>
</evidence>
<feature type="transmembrane region" description="Helical" evidence="6">
    <location>
        <begin position="269"/>
        <end position="286"/>
    </location>
</feature>
<accession>A0A7Z0BL59</accession>
<dbReference type="InterPro" id="IPR050189">
    <property type="entry name" value="MFS_Efflux_Transporters"/>
</dbReference>
<keyword evidence="4 6" id="KW-1133">Transmembrane helix</keyword>
<feature type="transmembrane region" description="Helical" evidence="6">
    <location>
        <begin position="94"/>
        <end position="115"/>
    </location>
</feature>
<feature type="transmembrane region" description="Helical" evidence="6">
    <location>
        <begin position="158"/>
        <end position="177"/>
    </location>
</feature>
<evidence type="ECO:0000256" key="6">
    <source>
        <dbReference type="SAM" id="Phobius"/>
    </source>
</evidence>
<gene>
    <name evidence="8" type="ORF">HNR06_005107</name>
</gene>
<sequence length="380" mass="37807">MTTIAGLSLAGILVVGQLYTVIPLFSLMAGDWGSSPTAVAWTATAFAIAYAVGFLFAGPAADRFGPRRTIVVGLAATAVVTIAFPLVSSLAAALVLRVVQGLVAAAFAPSAFAYIATRIDPHRRVAAITWLTSSFLAAAVLGQLAAQAIGQAAGWEPVFLAGGVALVLGSVGLRLVLRADEADGRATVADAFAAMAGLLGNRRLLLLYGTTLMVLLGFVGVYSGLQVAGPPSLAGNDGALLILRASGLPAMLAIPLITPWLARTAPERRVAIALGVAALLSVVTGFLTDGAAIGVCLFVFVAGIAVAAPGLVQAIGAQAGAARGAAVALYTFFLFVGAGLGPQLATALAGFGFPAVSLAAAGILGAGALLALGAANRVRP</sequence>
<feature type="transmembrane region" description="Helical" evidence="6">
    <location>
        <begin position="7"/>
        <end position="26"/>
    </location>
</feature>
<dbReference type="GO" id="GO:0005886">
    <property type="term" value="C:plasma membrane"/>
    <property type="evidence" value="ECO:0007669"/>
    <property type="project" value="UniProtKB-SubCell"/>
</dbReference>
<keyword evidence="5 6" id="KW-0472">Membrane</keyword>
<dbReference type="EMBL" id="JACCHL010000001">
    <property type="protein sequence ID" value="NYH55518.1"/>
    <property type="molecule type" value="Genomic_DNA"/>
</dbReference>
<evidence type="ECO:0000256" key="4">
    <source>
        <dbReference type="ARBA" id="ARBA00022989"/>
    </source>
</evidence>
<dbReference type="Proteomes" id="UP000584931">
    <property type="component" value="Unassembled WGS sequence"/>
</dbReference>
<dbReference type="InterPro" id="IPR020846">
    <property type="entry name" value="MFS_dom"/>
</dbReference>
<feature type="transmembrane region" description="Helical" evidence="6">
    <location>
        <begin position="69"/>
        <end position="88"/>
    </location>
</feature>
<feature type="transmembrane region" description="Helical" evidence="6">
    <location>
        <begin position="241"/>
        <end position="262"/>
    </location>
</feature>
<dbReference type="PANTHER" id="PTHR43124:SF3">
    <property type="entry name" value="CHLORAMPHENICOL EFFLUX PUMP RV0191"/>
    <property type="match status" value="1"/>
</dbReference>
<feature type="transmembrane region" description="Helical" evidence="6">
    <location>
        <begin position="127"/>
        <end position="146"/>
    </location>
</feature>
<comment type="subcellular location">
    <subcellularLocation>
        <location evidence="1">Cell membrane</location>
        <topology evidence="1">Multi-pass membrane protein</topology>
    </subcellularLocation>
</comment>
<dbReference type="GO" id="GO:0022857">
    <property type="term" value="F:transmembrane transporter activity"/>
    <property type="evidence" value="ECO:0007669"/>
    <property type="project" value="InterPro"/>
</dbReference>
<dbReference type="InterPro" id="IPR011701">
    <property type="entry name" value="MFS"/>
</dbReference>
<feature type="domain" description="Major facilitator superfamily (MFS) profile" evidence="7">
    <location>
        <begin position="3"/>
        <end position="379"/>
    </location>
</feature>
<dbReference type="Gene3D" id="1.20.1250.20">
    <property type="entry name" value="MFS general substrate transporter like domains"/>
    <property type="match status" value="1"/>
</dbReference>
<keyword evidence="3 6" id="KW-0812">Transmembrane</keyword>
<dbReference type="PROSITE" id="PS50850">
    <property type="entry name" value="MFS"/>
    <property type="match status" value="1"/>
</dbReference>
<dbReference type="PANTHER" id="PTHR43124">
    <property type="entry name" value="PURINE EFFLUX PUMP PBUE"/>
    <property type="match status" value="1"/>
</dbReference>
<feature type="transmembrane region" description="Helical" evidence="6">
    <location>
        <begin position="351"/>
        <end position="375"/>
    </location>
</feature>
<reference evidence="8 9" key="1">
    <citation type="submission" date="2020-07" db="EMBL/GenBank/DDBJ databases">
        <title>Sequencing the genomes of 1000 actinobacteria strains.</title>
        <authorList>
            <person name="Klenk H.-P."/>
        </authorList>
    </citation>
    <scope>NUCLEOTIDE SEQUENCE [LARGE SCALE GENOMIC DNA]</scope>
    <source>
        <strain evidence="8 9">DSM 45278</strain>
    </source>
</reference>
<proteinExistence type="predicted"/>
<dbReference type="InterPro" id="IPR036259">
    <property type="entry name" value="MFS_trans_sf"/>
</dbReference>